<comment type="caution">
    <text evidence="2">The sequence shown here is derived from an EMBL/GenBank/DDBJ whole genome shotgun (WGS) entry which is preliminary data.</text>
</comment>
<dbReference type="AlphaFoldDB" id="A0A7W8JYI2"/>
<keyword evidence="3" id="KW-1185">Reference proteome</keyword>
<dbReference type="EMBL" id="JACHFL010000019">
    <property type="protein sequence ID" value="MBB5365587.1"/>
    <property type="molecule type" value="Genomic_DNA"/>
</dbReference>
<feature type="compositionally biased region" description="Basic and acidic residues" evidence="1">
    <location>
        <begin position="51"/>
        <end position="61"/>
    </location>
</feature>
<feature type="compositionally biased region" description="Basic and acidic residues" evidence="1">
    <location>
        <begin position="13"/>
        <end position="23"/>
    </location>
</feature>
<name>A0A7W8JYI2_9DEIO</name>
<organism evidence="2 3">
    <name type="scientific">Deinococcus humi</name>
    <dbReference type="NCBI Taxonomy" id="662880"/>
    <lineage>
        <taxon>Bacteria</taxon>
        <taxon>Thermotogati</taxon>
        <taxon>Deinococcota</taxon>
        <taxon>Deinococci</taxon>
        <taxon>Deinococcales</taxon>
        <taxon>Deinococcaceae</taxon>
        <taxon>Deinococcus</taxon>
    </lineage>
</organism>
<dbReference type="Proteomes" id="UP000552709">
    <property type="component" value="Unassembled WGS sequence"/>
</dbReference>
<feature type="region of interest" description="Disordered" evidence="1">
    <location>
        <begin position="13"/>
        <end position="61"/>
    </location>
</feature>
<evidence type="ECO:0000313" key="3">
    <source>
        <dbReference type="Proteomes" id="UP000552709"/>
    </source>
</evidence>
<evidence type="ECO:0000313" key="2">
    <source>
        <dbReference type="EMBL" id="MBB5365587.1"/>
    </source>
</evidence>
<evidence type="ECO:0000256" key="1">
    <source>
        <dbReference type="SAM" id="MobiDB-lite"/>
    </source>
</evidence>
<sequence>MNLRRWLSGVFRRDLSRQTPPRDDQDDGLGVLVPAGPRPLRGGAHAQPPKPQEDRRDLPRR</sequence>
<accession>A0A7W8JYI2</accession>
<reference evidence="2 3" key="1">
    <citation type="submission" date="2020-08" db="EMBL/GenBank/DDBJ databases">
        <title>Genomic Encyclopedia of Type Strains, Phase IV (KMG-IV): sequencing the most valuable type-strain genomes for metagenomic binning, comparative biology and taxonomic classification.</title>
        <authorList>
            <person name="Goeker M."/>
        </authorList>
    </citation>
    <scope>NUCLEOTIDE SEQUENCE [LARGE SCALE GENOMIC DNA]</scope>
    <source>
        <strain evidence="2 3">DSM 27939</strain>
    </source>
</reference>
<gene>
    <name evidence="2" type="ORF">HNQ08_004708</name>
</gene>
<protein>
    <submittedName>
        <fullName evidence="2">Uncharacterized protein</fullName>
    </submittedName>
</protein>
<dbReference type="RefSeq" id="WP_184137198.1">
    <property type="nucleotide sequence ID" value="NZ_JACHFL010000019.1"/>
</dbReference>
<proteinExistence type="predicted"/>